<protein>
    <submittedName>
        <fullName evidence="1">Uncharacterized protein</fullName>
    </submittedName>
</protein>
<organism evidence="1 2">
    <name type="scientific">Candidatus Campbellbacteria bacterium CG10_big_fil_rev_8_21_14_0_10_35_52</name>
    <dbReference type="NCBI Taxonomy" id="1974527"/>
    <lineage>
        <taxon>Bacteria</taxon>
        <taxon>Candidatus Campbelliibacteriota</taxon>
    </lineage>
</organism>
<accession>A0A2M6WVQ9</accession>
<proteinExistence type="predicted"/>
<name>A0A2M6WVQ9_9BACT</name>
<evidence type="ECO:0000313" key="1">
    <source>
        <dbReference type="EMBL" id="PIT96887.1"/>
    </source>
</evidence>
<dbReference type="AlphaFoldDB" id="A0A2M6WVQ9"/>
<sequence>DNSTRDGGIPRLDVIAINTGATVSGSLPITGTSQTINASLTIGTATPERGSLDPSADAGSKEIGTTGYIFSSLRVTAGSAEKIRMHSIRWNQSGSAASSDLDNLVTIVGGVEYPMTVSADGKYYTASFGDGIVIDKGLSKEVSIKGDIVSGSGRTVTFDLYKATDLYVIGETFKYGISADDGDTTGGSIAEGTFNDELTPAYPAYDVTISAGSVSSISKSNIVAAQNIAILSPNQPLGAFEVEVRGEPISIQQMIFNLQATTDEAENITSISLVDQNGSVVAGPVDGASTATDSAYGTVTFTDSVTFPVGKTTLSLKGKLGSAFVTNDTVSASTTPSTQWTTITGQSTGETISLSTFNSAITANTMTVKAGALAISVSSQPSDRSVIAGAKGFEFARYILDAGQSGEDIRLANLPLKHILGTVSNSQLSNCNIYDGSDNITNNTNVTLAASGSDTTFTFNDGGLIVSKGTQKIVSLKCDLSAGATSGTVQWGLSALGSYTGATTVVSNQTVAETTTADDGNTMTAATSGSYTVTNDSSLLYTNAQAGTSGVTLAKLRFTAGAKEAIDLKQIALELGNTASNSPADLVGERVTLWNGGTQIGTAQFGGANSDNATSTILSPAPKIGAGESILITVKGDLSAQNINEGTPGAFLAITYDGDNNGTNGNYATGASSNTTIDGGTTSDVTTNGLRIFRTIPSIAVTSNGGTLTAGSSLYSFTVTNPNNRDVVFNKFSFSVATSGSASINAFTLYGDNVAFNTTATSTVASETLIEFEAANTSQAKIVPANSSKTYIVKAATVTNPSTTVVDSITLALLADTSYPSLADLMGTVTTVEAGNDNTDNIIWSPFSTTTPVATAASEDNLDWTNGYGLPGFPSNTAFSVQTWQSVN</sequence>
<dbReference type="EMBL" id="PFAA01000018">
    <property type="protein sequence ID" value="PIT96887.1"/>
    <property type="molecule type" value="Genomic_DNA"/>
</dbReference>
<feature type="non-terminal residue" evidence="1">
    <location>
        <position position="1"/>
    </location>
</feature>
<reference evidence="2" key="1">
    <citation type="submission" date="2017-09" db="EMBL/GenBank/DDBJ databases">
        <title>Depth-based differentiation of microbial function through sediment-hosted aquifers and enrichment of novel symbionts in the deep terrestrial subsurface.</title>
        <authorList>
            <person name="Probst A.J."/>
            <person name="Ladd B."/>
            <person name="Jarett J.K."/>
            <person name="Geller-Mcgrath D.E."/>
            <person name="Sieber C.M.K."/>
            <person name="Emerson J.B."/>
            <person name="Anantharaman K."/>
            <person name="Thomas B.C."/>
            <person name="Malmstrom R."/>
            <person name="Stieglmeier M."/>
            <person name="Klingl A."/>
            <person name="Woyke T."/>
            <person name="Ryan C.M."/>
            <person name="Banfield J.F."/>
        </authorList>
    </citation>
    <scope>NUCLEOTIDE SEQUENCE [LARGE SCALE GENOMIC DNA]</scope>
</reference>
<comment type="caution">
    <text evidence="1">The sequence shown here is derived from an EMBL/GenBank/DDBJ whole genome shotgun (WGS) entry which is preliminary data.</text>
</comment>
<dbReference type="Proteomes" id="UP000230481">
    <property type="component" value="Unassembled WGS sequence"/>
</dbReference>
<gene>
    <name evidence="1" type="ORF">COT82_00800</name>
</gene>
<evidence type="ECO:0000313" key="2">
    <source>
        <dbReference type="Proteomes" id="UP000230481"/>
    </source>
</evidence>